<dbReference type="EMBL" id="UINC01051037">
    <property type="protein sequence ID" value="SVB64711.1"/>
    <property type="molecule type" value="Genomic_DNA"/>
</dbReference>
<sequence>MLSYNKLILLVFLIFFTSFAFSEEEDSSLNLIYQKITQLEEELSALRSLVEENTYLIEKSQELHKQRYMDLDKRLHEVITSPLEGENINDTNEGAIDSGQVESSQEIILYRNALELFENKRYAESLETFREQIISYPEGKFAGDAYFWSGEVYFFQQMYLDAGESYLVVIDKYIGHQRTADSLYKLGIINQKLSQDDQAKVYFDNLIKNYPNSGASLLAKKSLGMIEEQSKKEEDGD</sequence>
<dbReference type="Gene3D" id="1.20.5.110">
    <property type="match status" value="1"/>
</dbReference>
<dbReference type="InterPro" id="IPR014162">
    <property type="entry name" value="CpoB_C"/>
</dbReference>
<accession>A0A382FRW3</accession>
<dbReference type="NCBIfam" id="TIGR02795">
    <property type="entry name" value="tol_pal_ybgF"/>
    <property type="match status" value="1"/>
</dbReference>
<name>A0A382FRW3_9ZZZZ</name>
<dbReference type="InterPro" id="IPR019734">
    <property type="entry name" value="TPR_rpt"/>
</dbReference>
<dbReference type="GO" id="GO:0051301">
    <property type="term" value="P:cell division"/>
    <property type="evidence" value="ECO:0007669"/>
    <property type="project" value="InterPro"/>
</dbReference>
<dbReference type="AlphaFoldDB" id="A0A382FRW3"/>
<evidence type="ECO:0000313" key="1">
    <source>
        <dbReference type="EMBL" id="SVB64711.1"/>
    </source>
</evidence>
<dbReference type="HAMAP" id="MF_02066">
    <property type="entry name" value="CpoB"/>
    <property type="match status" value="1"/>
</dbReference>
<protein>
    <submittedName>
        <fullName evidence="1">Uncharacterized protein</fullName>
    </submittedName>
</protein>
<dbReference type="Gene3D" id="1.25.40.10">
    <property type="entry name" value="Tetratricopeptide repeat domain"/>
    <property type="match status" value="1"/>
</dbReference>
<reference evidence="1" key="1">
    <citation type="submission" date="2018-05" db="EMBL/GenBank/DDBJ databases">
        <authorList>
            <person name="Lanie J.A."/>
            <person name="Ng W.-L."/>
            <person name="Kazmierczak K.M."/>
            <person name="Andrzejewski T.M."/>
            <person name="Davidsen T.M."/>
            <person name="Wayne K.J."/>
            <person name="Tettelin H."/>
            <person name="Glass J.I."/>
            <person name="Rusch D."/>
            <person name="Podicherti R."/>
            <person name="Tsui H.-C.T."/>
            <person name="Winkler M.E."/>
        </authorList>
    </citation>
    <scope>NUCLEOTIDE SEQUENCE</scope>
</reference>
<gene>
    <name evidence="1" type="ORF">METZ01_LOCUS217565</name>
</gene>
<organism evidence="1">
    <name type="scientific">marine metagenome</name>
    <dbReference type="NCBI Taxonomy" id="408172"/>
    <lineage>
        <taxon>unclassified sequences</taxon>
        <taxon>metagenomes</taxon>
        <taxon>ecological metagenomes</taxon>
    </lineage>
</organism>
<proteinExistence type="inferred from homology"/>
<dbReference type="InterPro" id="IPR011990">
    <property type="entry name" value="TPR-like_helical_dom_sf"/>
</dbReference>
<dbReference type="InterPro" id="IPR034706">
    <property type="entry name" value="CpoB"/>
</dbReference>
<dbReference type="Pfam" id="PF13174">
    <property type="entry name" value="TPR_6"/>
    <property type="match status" value="1"/>
</dbReference>
<dbReference type="SUPFAM" id="SSF48452">
    <property type="entry name" value="TPR-like"/>
    <property type="match status" value="1"/>
</dbReference>